<protein>
    <submittedName>
        <fullName evidence="1">Uncharacterized protein</fullName>
    </submittedName>
</protein>
<keyword evidence="2" id="KW-1185">Reference proteome</keyword>
<dbReference type="EMBL" id="CM042883">
    <property type="protein sequence ID" value="KAI4373118.1"/>
    <property type="molecule type" value="Genomic_DNA"/>
</dbReference>
<gene>
    <name evidence="1" type="ORF">MLD38_011278</name>
</gene>
<evidence type="ECO:0000313" key="2">
    <source>
        <dbReference type="Proteomes" id="UP001057402"/>
    </source>
</evidence>
<sequence>MLDEVQNQLSDLGKPFGSMNLDEILKSILTANTGESTGVGADASEDNAVSGNQSTLPHQPGMSLAGVLSKKTVDDVWKEILHMKRGGEKKPKEQPPTLGEMTLEDFLVKAGVFVGSTSDKRTTDVLNSSIGTQAPPQAQTLPQPLQMGPFPMMDLPFDDNHRLVLPSPLTGVLLDIRPCGRKRGIPDDIVDKSIERKQKRMIKNRESAARSRARKQAYTNELENKVSCLEEENERLRKRKELQKMLLHAPLPGPIYQLRRTSSAPY</sequence>
<dbReference type="Proteomes" id="UP001057402">
    <property type="component" value="Chromosome 4"/>
</dbReference>
<reference evidence="2" key="1">
    <citation type="journal article" date="2023" name="Front. Plant Sci.">
        <title>Chromosomal-level genome assembly of Melastoma candidum provides insights into trichome evolution.</title>
        <authorList>
            <person name="Zhong Y."/>
            <person name="Wu W."/>
            <person name="Sun C."/>
            <person name="Zou P."/>
            <person name="Liu Y."/>
            <person name="Dai S."/>
            <person name="Zhou R."/>
        </authorList>
    </citation>
    <scope>NUCLEOTIDE SEQUENCE [LARGE SCALE GENOMIC DNA]</scope>
</reference>
<proteinExistence type="predicted"/>
<name>A0ACB9R3N8_9MYRT</name>
<evidence type="ECO:0000313" key="1">
    <source>
        <dbReference type="EMBL" id="KAI4373118.1"/>
    </source>
</evidence>
<comment type="caution">
    <text evidence="1">The sequence shown here is derived from an EMBL/GenBank/DDBJ whole genome shotgun (WGS) entry which is preliminary data.</text>
</comment>
<organism evidence="1 2">
    <name type="scientific">Melastoma candidum</name>
    <dbReference type="NCBI Taxonomy" id="119954"/>
    <lineage>
        <taxon>Eukaryota</taxon>
        <taxon>Viridiplantae</taxon>
        <taxon>Streptophyta</taxon>
        <taxon>Embryophyta</taxon>
        <taxon>Tracheophyta</taxon>
        <taxon>Spermatophyta</taxon>
        <taxon>Magnoliopsida</taxon>
        <taxon>eudicotyledons</taxon>
        <taxon>Gunneridae</taxon>
        <taxon>Pentapetalae</taxon>
        <taxon>rosids</taxon>
        <taxon>malvids</taxon>
        <taxon>Myrtales</taxon>
        <taxon>Melastomataceae</taxon>
        <taxon>Melastomatoideae</taxon>
        <taxon>Melastomateae</taxon>
        <taxon>Melastoma</taxon>
    </lineage>
</organism>
<accession>A0ACB9R3N8</accession>